<name>A0A285PX52_9VIRU</name>
<dbReference type="Pfam" id="PF12937">
    <property type="entry name" value="F-box-like"/>
    <property type="match status" value="1"/>
</dbReference>
<sequence>MQDLPEELQEEILLSLKEAKDLQRACSASRQNREICSGSAFWRAKFTREGLPLLEQVLPLSEQGESFAQWIKLYTKALQASRLAQEQLYTEETKGVNLEQLPDLSYLPGLEEFLQPYYDKVKSGENIERIVRQVRAPDEPPLHIEFHDDYFVYLLPVAYGYRYEVAERRRIFRDGVLTRDNTRPIYASRIITSDQAWNILYRLFYFGILF</sequence>
<gene>
    <name evidence="2" type="ORF">BQ9231_00365</name>
</gene>
<dbReference type="EMBL" id="LT907979">
    <property type="protein sequence ID" value="SOB74248.1"/>
    <property type="molecule type" value="Genomic_DNA"/>
</dbReference>
<protein>
    <recommendedName>
        <fullName evidence="1">F-box domain-containing protein</fullName>
    </recommendedName>
</protein>
<proteinExistence type="predicted"/>
<evidence type="ECO:0000313" key="3">
    <source>
        <dbReference type="Proteomes" id="UP000274850"/>
    </source>
</evidence>
<dbReference type="Gene3D" id="1.20.1280.50">
    <property type="match status" value="1"/>
</dbReference>
<keyword evidence="3" id="KW-1185">Reference proteome</keyword>
<dbReference type="InterPro" id="IPR001810">
    <property type="entry name" value="F-box_dom"/>
</dbReference>
<dbReference type="Proteomes" id="UP000274850">
    <property type="component" value="Segment"/>
</dbReference>
<dbReference type="InterPro" id="IPR036047">
    <property type="entry name" value="F-box-like_dom_sf"/>
</dbReference>
<feature type="domain" description="F-box" evidence="1">
    <location>
        <begin position="2"/>
        <end position="46"/>
    </location>
</feature>
<accession>A0A285PX52</accession>
<dbReference type="SUPFAM" id="SSF81383">
    <property type="entry name" value="F-box domain"/>
    <property type="match status" value="1"/>
</dbReference>
<evidence type="ECO:0000259" key="1">
    <source>
        <dbReference type="Pfam" id="PF12937"/>
    </source>
</evidence>
<reference evidence="2" key="1">
    <citation type="submission" date="2017-08" db="EMBL/GenBank/DDBJ databases">
        <authorList>
            <person name="de Groot N.N."/>
        </authorList>
    </citation>
    <scope>NUCLEOTIDE SEQUENCE</scope>
</reference>
<evidence type="ECO:0000313" key="2">
    <source>
        <dbReference type="EMBL" id="SOB74248.1"/>
    </source>
</evidence>
<organism evidence="2">
    <name type="scientific">Cedratvirus lausannensis</name>
    <dbReference type="NCBI Taxonomy" id="2023205"/>
    <lineage>
        <taxon>Viruses</taxon>
        <taxon>Pithoviruses</taxon>
        <taxon>Orthocedratvirinae</taxon>
        <taxon>Alphacedratvirus</taxon>
        <taxon>Alphacedratvirus francolausannense</taxon>
    </lineage>
</organism>